<evidence type="ECO:0000256" key="1">
    <source>
        <dbReference type="SAM" id="MobiDB-lite"/>
    </source>
</evidence>
<accession>A0A8X7T8P7</accession>
<feature type="region of interest" description="Disordered" evidence="1">
    <location>
        <begin position="1"/>
        <end position="22"/>
    </location>
</feature>
<proteinExistence type="predicted"/>
<name>A0A8X7T8P7_CANPA</name>
<dbReference type="Proteomes" id="UP000590412">
    <property type="component" value="Unassembled WGS sequence"/>
</dbReference>
<evidence type="ECO:0000313" key="3">
    <source>
        <dbReference type="Proteomes" id="UP000590412"/>
    </source>
</evidence>
<feature type="compositionally biased region" description="Basic residues" evidence="1">
    <location>
        <begin position="1"/>
        <end position="14"/>
    </location>
</feature>
<reference evidence="2" key="1">
    <citation type="submission" date="2020-03" db="EMBL/GenBank/DDBJ databases">
        <title>FDA dAtabase for Regulatory Grade micrObial Sequences (FDA-ARGOS): Supporting development and validation of Infectious Disease Dx tests.</title>
        <authorList>
            <person name="Campos J."/>
            <person name="Goldberg B."/>
            <person name="Tallon L."/>
            <person name="Sadzewicz L."/>
            <person name="Vavikolanu K."/>
            <person name="Mehta A."/>
            <person name="Aluvathingal J."/>
            <person name="Nadendla S."/>
            <person name="Nandy P."/>
            <person name="Geyer C."/>
            <person name="Yan Y."/>
            <person name="Sichtig H."/>
        </authorList>
    </citation>
    <scope>NUCLEOTIDE SEQUENCE [LARGE SCALE GENOMIC DNA]</scope>
    <source>
        <strain evidence="2">FDAARGOS_652</strain>
    </source>
</reference>
<comment type="caution">
    <text evidence="2">The sequence shown here is derived from an EMBL/GenBank/DDBJ whole genome shotgun (WGS) entry which is preliminary data.</text>
</comment>
<evidence type="ECO:0000313" key="2">
    <source>
        <dbReference type="EMBL" id="KAF6044265.1"/>
    </source>
</evidence>
<dbReference type="AlphaFoldDB" id="A0A8X7T8P7"/>
<protein>
    <submittedName>
        <fullName evidence="2">Uncharacterized protein</fullName>
    </submittedName>
</protein>
<organism evidence="2 3">
    <name type="scientific">Candida parapsilosis</name>
    <name type="common">Yeast</name>
    <dbReference type="NCBI Taxonomy" id="5480"/>
    <lineage>
        <taxon>Eukaryota</taxon>
        <taxon>Fungi</taxon>
        <taxon>Dikarya</taxon>
        <taxon>Ascomycota</taxon>
        <taxon>Saccharomycotina</taxon>
        <taxon>Pichiomycetes</taxon>
        <taxon>Debaryomycetaceae</taxon>
        <taxon>Candida/Lodderomyces clade</taxon>
        <taxon>Candida</taxon>
    </lineage>
</organism>
<gene>
    <name evidence="2" type="ORF">FOB60_005358</name>
</gene>
<sequence>MLKKKKCKASKGKQKQQQQQPPIVAPIDRISLLVAPDDIPTLYHTMKSIVAKLEPYMDQSGVSNNTNNGLMSNVSSVLVDTTGLDSTLLKYDNSEDDVDNGDNASASGLDLNILVTSKAKQDRNCNDSTNDIDLNQYIPFENTKPLIKEQVSQPKDSITVDDIQKRAVVSQVKPHNGTIDKPIATIKKECNGCIIDTNQVFDSNTGLNNLLYEYDVEAFAYQEYGVNEISTASTSTMECDDQFDNVAIVNDNKHCHPAPPQRDDYLATILEEYSPFYNFPIDEEISEVERTCHNPYKIVFAGQF</sequence>
<dbReference type="OrthoDB" id="4025808at2759"/>
<dbReference type="EMBL" id="JABWAB010000011">
    <property type="protein sequence ID" value="KAF6044265.1"/>
    <property type="molecule type" value="Genomic_DNA"/>
</dbReference>